<dbReference type="AlphaFoldDB" id="A0A5N6KGE4"/>
<dbReference type="EMBL" id="VIGI01000003">
    <property type="protein sequence ID" value="KAB8302349.1"/>
    <property type="molecule type" value="Genomic_DNA"/>
</dbReference>
<sequence length="107" mass="12592">MRFLSSLSRPNQNLKIRVVQSPNVVWSSEYLAALSSDFRLLDSEEYRVGKDLNHIHLAVATFCLGNPTRRYIFTSQMPLYYFSSYIKNVSLSIPERWELRLLYKPFP</sequence>
<protein>
    <submittedName>
        <fullName evidence="1">Uncharacterized protein</fullName>
    </submittedName>
</protein>
<gene>
    <name evidence="1" type="ORF">EYC80_005778</name>
</gene>
<comment type="caution">
    <text evidence="1">The sequence shown here is derived from an EMBL/GenBank/DDBJ whole genome shotgun (WGS) entry which is preliminary data.</text>
</comment>
<evidence type="ECO:0000313" key="1">
    <source>
        <dbReference type="EMBL" id="KAB8302349.1"/>
    </source>
</evidence>
<dbReference type="Proteomes" id="UP000326757">
    <property type="component" value="Unassembled WGS sequence"/>
</dbReference>
<keyword evidence="2" id="KW-1185">Reference proteome</keyword>
<accession>A0A5N6KGE4</accession>
<evidence type="ECO:0000313" key="2">
    <source>
        <dbReference type="Proteomes" id="UP000326757"/>
    </source>
</evidence>
<name>A0A5N6KGE4_MONLA</name>
<organism evidence="1 2">
    <name type="scientific">Monilinia laxa</name>
    <name type="common">Brown rot fungus</name>
    <name type="synonym">Sclerotinia laxa</name>
    <dbReference type="NCBI Taxonomy" id="61186"/>
    <lineage>
        <taxon>Eukaryota</taxon>
        <taxon>Fungi</taxon>
        <taxon>Dikarya</taxon>
        <taxon>Ascomycota</taxon>
        <taxon>Pezizomycotina</taxon>
        <taxon>Leotiomycetes</taxon>
        <taxon>Helotiales</taxon>
        <taxon>Sclerotiniaceae</taxon>
        <taxon>Monilinia</taxon>
    </lineage>
</organism>
<reference evidence="1 2" key="1">
    <citation type="submission" date="2019-06" db="EMBL/GenBank/DDBJ databases">
        <title>Genome Sequence of the Brown Rot Fungal Pathogen Monilinia laxa.</title>
        <authorList>
            <person name="De Miccolis Angelini R.M."/>
            <person name="Landi L."/>
            <person name="Abate D."/>
            <person name="Pollastro S."/>
            <person name="Romanazzi G."/>
            <person name="Faretra F."/>
        </authorList>
    </citation>
    <scope>NUCLEOTIDE SEQUENCE [LARGE SCALE GENOMIC DNA]</scope>
    <source>
        <strain evidence="1 2">Mlax316</strain>
    </source>
</reference>
<proteinExistence type="predicted"/>